<evidence type="ECO:0000256" key="3">
    <source>
        <dbReference type="ARBA" id="ARBA00022691"/>
    </source>
</evidence>
<reference evidence="5 6" key="1">
    <citation type="submission" date="2018-01" db="EMBL/GenBank/DDBJ databases">
        <authorList>
            <person name="Gaut B.S."/>
            <person name="Morton B.R."/>
            <person name="Clegg M.T."/>
            <person name="Duvall M.R."/>
        </authorList>
    </citation>
    <scope>NUCLEOTIDE SEQUENCE [LARGE SCALE GENOMIC DNA]</scope>
    <source>
        <strain evidence="5">GP69</strain>
    </source>
</reference>
<dbReference type="OrthoDB" id="7418600at2"/>
<name>A0A2K4ZMM2_9FIRM</name>
<keyword evidence="2 5" id="KW-0808">Transferase</keyword>
<dbReference type="Gene3D" id="3.40.50.150">
    <property type="entry name" value="Vaccinia Virus protein VP39"/>
    <property type="match status" value="1"/>
</dbReference>
<keyword evidence="3" id="KW-0949">S-adenosyl-L-methionine</keyword>
<dbReference type="GO" id="GO:0032259">
    <property type="term" value="P:methylation"/>
    <property type="evidence" value="ECO:0007669"/>
    <property type="project" value="UniProtKB-KW"/>
</dbReference>
<proteinExistence type="predicted"/>
<dbReference type="PROSITE" id="PS51683">
    <property type="entry name" value="SAM_OMT_II"/>
    <property type="match status" value="1"/>
</dbReference>
<evidence type="ECO:0000313" key="6">
    <source>
        <dbReference type="Proteomes" id="UP000236311"/>
    </source>
</evidence>
<organism evidence="5 6">
    <name type="scientific">Acetatifactor muris</name>
    <dbReference type="NCBI Taxonomy" id="879566"/>
    <lineage>
        <taxon>Bacteria</taxon>
        <taxon>Bacillati</taxon>
        <taxon>Bacillota</taxon>
        <taxon>Clostridia</taxon>
        <taxon>Lachnospirales</taxon>
        <taxon>Lachnospiraceae</taxon>
        <taxon>Acetatifactor</taxon>
    </lineage>
</organism>
<gene>
    <name evidence="5" type="ORF">AMURIS_04482</name>
</gene>
<protein>
    <submittedName>
        <fullName evidence="5">O-methyltransferase</fullName>
    </submittedName>
</protein>
<dbReference type="PANTHER" id="PTHR43712">
    <property type="entry name" value="PUTATIVE (AFU_ORTHOLOGUE AFUA_4G14580)-RELATED"/>
    <property type="match status" value="1"/>
</dbReference>
<evidence type="ECO:0000259" key="4">
    <source>
        <dbReference type="Pfam" id="PF00891"/>
    </source>
</evidence>
<dbReference type="AlphaFoldDB" id="A0A2K4ZMM2"/>
<dbReference type="InterPro" id="IPR016461">
    <property type="entry name" value="COMT-like"/>
</dbReference>
<keyword evidence="1 5" id="KW-0489">Methyltransferase</keyword>
<sequence length="313" mass="36420">MDSINYLAEAVYFFQKFISCVNNDGPLKLSTQAFRELKINESIYKATMRILVVNNMIDFDGKCYVMTSEHSKNHKCILEDLDSKNQIKKYEALYTRTVDESGFFFDRISDLEYEIYSRCNFSVTYERGKEIAGYLDLTNKTILELGGNSGGLGAAFLSRYEDCSYFILDTRIPCEIGNEFKELYGTEVTFIEGNVFEMEVPSQNYDYILMMNLLHDFDDERCCEILKNCFKYCSPHTKFVIIEDILTNEYEPKEVILHGLRLSIECMGGKQRTIEEFKEMFSGINYTLEEVIRLNEIHTMLVICSWLPADTRV</sequence>
<dbReference type="InterPro" id="IPR001077">
    <property type="entry name" value="COMT_C"/>
</dbReference>
<dbReference type="RefSeq" id="WP_103241713.1">
    <property type="nucleotide sequence ID" value="NZ_JANJZD010000031.1"/>
</dbReference>
<dbReference type="PANTHER" id="PTHR43712:SF2">
    <property type="entry name" value="O-METHYLTRANSFERASE CICE"/>
    <property type="match status" value="1"/>
</dbReference>
<evidence type="ECO:0000313" key="5">
    <source>
        <dbReference type="EMBL" id="SOY31734.1"/>
    </source>
</evidence>
<evidence type="ECO:0000256" key="2">
    <source>
        <dbReference type="ARBA" id="ARBA00022679"/>
    </source>
</evidence>
<evidence type="ECO:0000256" key="1">
    <source>
        <dbReference type="ARBA" id="ARBA00022603"/>
    </source>
</evidence>
<dbReference type="InterPro" id="IPR029063">
    <property type="entry name" value="SAM-dependent_MTases_sf"/>
</dbReference>
<dbReference type="Proteomes" id="UP000236311">
    <property type="component" value="Unassembled WGS sequence"/>
</dbReference>
<dbReference type="GO" id="GO:0008171">
    <property type="term" value="F:O-methyltransferase activity"/>
    <property type="evidence" value="ECO:0007669"/>
    <property type="project" value="InterPro"/>
</dbReference>
<accession>A0A2K4ZMM2</accession>
<feature type="domain" description="O-methyltransferase C-terminal" evidence="4">
    <location>
        <begin position="130"/>
        <end position="284"/>
    </location>
</feature>
<keyword evidence="6" id="KW-1185">Reference proteome</keyword>
<dbReference type="Pfam" id="PF00891">
    <property type="entry name" value="Methyltransf_2"/>
    <property type="match status" value="1"/>
</dbReference>
<dbReference type="SUPFAM" id="SSF53335">
    <property type="entry name" value="S-adenosyl-L-methionine-dependent methyltransferases"/>
    <property type="match status" value="1"/>
</dbReference>
<dbReference type="EMBL" id="OFSM01000030">
    <property type="protein sequence ID" value="SOY31734.1"/>
    <property type="molecule type" value="Genomic_DNA"/>
</dbReference>